<dbReference type="PANTHER" id="PTHR37423">
    <property type="entry name" value="SOLUBLE LYTIC MUREIN TRANSGLYCOSYLASE-RELATED"/>
    <property type="match status" value="1"/>
</dbReference>
<dbReference type="InterPro" id="IPR019734">
    <property type="entry name" value="TPR_rpt"/>
</dbReference>
<dbReference type="SUPFAM" id="SSF48435">
    <property type="entry name" value="Bacterial muramidases"/>
    <property type="match status" value="1"/>
</dbReference>
<keyword evidence="6" id="KW-1185">Reference proteome</keyword>
<evidence type="ECO:0000313" key="5">
    <source>
        <dbReference type="EMBL" id="WNM59383.1"/>
    </source>
</evidence>
<gene>
    <name evidence="5" type="ORF">PP769_06365</name>
</gene>
<comment type="similarity">
    <text evidence="1">Belongs to the transglycosylase Slt family.</text>
</comment>
<evidence type="ECO:0000256" key="1">
    <source>
        <dbReference type="ARBA" id="ARBA00007734"/>
    </source>
</evidence>
<dbReference type="GO" id="GO:0004553">
    <property type="term" value="F:hydrolase activity, hydrolyzing O-glycosyl compounds"/>
    <property type="evidence" value="ECO:0007669"/>
    <property type="project" value="InterPro"/>
</dbReference>
<dbReference type="PROSITE" id="PS51257">
    <property type="entry name" value="PROKAR_LIPOPROTEIN"/>
    <property type="match status" value="1"/>
</dbReference>
<dbReference type="InterPro" id="IPR008939">
    <property type="entry name" value="Lytic_TGlycosylase_superhlx_U"/>
</dbReference>
<name>A0AA96JTE4_9BACT</name>
<dbReference type="Proteomes" id="UP001302719">
    <property type="component" value="Chromosome"/>
</dbReference>
<evidence type="ECO:0000313" key="6">
    <source>
        <dbReference type="Proteomes" id="UP001302719"/>
    </source>
</evidence>
<evidence type="ECO:0000259" key="4">
    <source>
        <dbReference type="Pfam" id="PF01464"/>
    </source>
</evidence>
<dbReference type="CDD" id="cd13401">
    <property type="entry name" value="Slt70-like"/>
    <property type="match status" value="1"/>
</dbReference>
<feature type="domain" description="Transglycosylase SLT" evidence="4">
    <location>
        <begin position="599"/>
        <end position="710"/>
    </location>
</feature>
<dbReference type="InterPro" id="IPR000189">
    <property type="entry name" value="Transglyc_AS"/>
</dbReference>
<dbReference type="GO" id="GO:0008933">
    <property type="term" value="F:peptidoglycan lytic transglycosylase activity"/>
    <property type="evidence" value="ECO:0007669"/>
    <property type="project" value="InterPro"/>
</dbReference>
<keyword evidence="3" id="KW-0802">TPR repeat</keyword>
<protein>
    <submittedName>
        <fullName evidence="5">Transglycosylase SLT domain-containing protein</fullName>
    </submittedName>
</protein>
<dbReference type="InterPro" id="IPR023346">
    <property type="entry name" value="Lysozyme-like_dom_sf"/>
</dbReference>
<dbReference type="KEGG" id="nall:PP769_06365"/>
<dbReference type="PROSITE" id="PS00922">
    <property type="entry name" value="TRANSGLYCOSYLASE"/>
    <property type="match status" value="1"/>
</dbReference>
<dbReference type="EMBL" id="CP116967">
    <property type="protein sequence ID" value="WNM59383.1"/>
    <property type="molecule type" value="Genomic_DNA"/>
</dbReference>
<dbReference type="InterPro" id="IPR008258">
    <property type="entry name" value="Transglycosylase_SLT_dom_1"/>
</dbReference>
<dbReference type="Pfam" id="PF13174">
    <property type="entry name" value="TPR_6"/>
    <property type="match status" value="3"/>
</dbReference>
<evidence type="ECO:0000256" key="3">
    <source>
        <dbReference type="PROSITE-ProRule" id="PRU00339"/>
    </source>
</evidence>
<dbReference type="Gene3D" id="1.10.530.10">
    <property type="match status" value="1"/>
</dbReference>
<accession>A0AA96JTE4</accession>
<dbReference type="SMART" id="SM00028">
    <property type="entry name" value="TPR"/>
    <property type="match status" value="4"/>
</dbReference>
<evidence type="ECO:0000256" key="2">
    <source>
        <dbReference type="ARBA" id="ARBA00022729"/>
    </source>
</evidence>
<dbReference type="AlphaFoldDB" id="A0AA96JTE4"/>
<dbReference type="GO" id="GO:0042597">
    <property type="term" value="C:periplasmic space"/>
    <property type="evidence" value="ECO:0007669"/>
    <property type="project" value="InterPro"/>
</dbReference>
<dbReference type="Pfam" id="PF13432">
    <property type="entry name" value="TPR_16"/>
    <property type="match status" value="1"/>
</dbReference>
<dbReference type="GO" id="GO:0000270">
    <property type="term" value="P:peptidoglycan metabolic process"/>
    <property type="evidence" value="ECO:0007669"/>
    <property type="project" value="InterPro"/>
</dbReference>
<dbReference type="RefSeq" id="WP_312646121.1">
    <property type="nucleotide sequence ID" value="NZ_CP116967.1"/>
</dbReference>
<proteinExistence type="inferred from homology"/>
<dbReference type="GO" id="GO:0016020">
    <property type="term" value="C:membrane"/>
    <property type="evidence" value="ECO:0007669"/>
    <property type="project" value="InterPro"/>
</dbReference>
<dbReference type="Gene3D" id="1.25.40.10">
    <property type="entry name" value="Tetratricopeptide repeat domain"/>
    <property type="match status" value="2"/>
</dbReference>
<dbReference type="PROSITE" id="PS50005">
    <property type="entry name" value="TPR"/>
    <property type="match status" value="1"/>
</dbReference>
<dbReference type="SUPFAM" id="SSF53955">
    <property type="entry name" value="Lysozyme-like"/>
    <property type="match status" value="1"/>
</dbReference>
<keyword evidence="2" id="KW-0732">Signal</keyword>
<dbReference type="InterPro" id="IPR011990">
    <property type="entry name" value="TPR-like_helical_dom_sf"/>
</dbReference>
<sequence length="750" mass="83871">MKVLSVHLIGGVIVGGCILFLPQTVASLDPPSAPCQNPEGCVAQFLEQLESSGTDSGARLDHAKFFNEFVAVNGNSALAKHAGIRYGYWLKESSPLEAIPLLQASLPEFPNLSDYLTFWMGQAYSHAGLGKEAAEAFRQFREHFSDSLLRADALYAGGDVLAKLGDCEAALSMWSQALSIKSDHPKSANAFFQMGLCSAQMGQREKAIEIFRELWWKFPLAQERVEAESWLRREVGSLFLPSLEERFKRSMALYNGGALEEAVQEFQHIASLSPPAPQLFQVQYTLAMALVRLKRYDQAETILTSLSRSSSSRRDDAWVWLGRVYLRQGKGPELEALVGALSIEKVTGDQQSLLLTFYGIWLEDHARWLEAGKAYKRAAAVAHTLTQRLDALWRVGWIHYQQKQFIEAIEMFQEIIQAVGTPQTDSSLHAASQAFYWLARAQEHLGQMEPARERLKNLSQDYPFTYYGQLAEVRLGPAEFSTKPWAVLASTDIMNVETPAHLQQDIHYQKTLELRTLRLFKEAVRELEVVFAHFGADPKAFPQLVSLASEVGAYDVGIRLSIRHFGGTLRKGQLHSSSAAWLGAFPMGYQSVIQSFAPKHVDPFLVAGLIREESLYSARVVSPVGAIGLMQLMPETAKKVGRQLGLQDSDSDRKGLDEPNRNIQLGTYYLGQLLNEFQGNIIFAVAAYNAGPQAVKRWIGQNGHRDPDEFIELIGYRETRGYVKRVLGSYRIYRTLFGDACRGVSLDRFC</sequence>
<reference evidence="5 6" key="1">
    <citation type="submission" date="2023-01" db="EMBL/GenBank/DDBJ databases">
        <title>Cultivation and genomic characterization of new, ubiquitous marine nitrite-oxidizing bacteria from the Nitrospirales.</title>
        <authorList>
            <person name="Mueller A.J."/>
            <person name="Daebeler A."/>
            <person name="Herbold C.W."/>
            <person name="Kirkegaard R.H."/>
            <person name="Daims H."/>
        </authorList>
    </citation>
    <scope>NUCLEOTIDE SEQUENCE [LARGE SCALE GENOMIC DNA]</scope>
    <source>
        <strain evidence="5 6">VA</strain>
    </source>
</reference>
<dbReference type="PANTHER" id="PTHR37423:SF2">
    <property type="entry name" value="MEMBRANE-BOUND LYTIC MUREIN TRANSGLYCOSYLASE C"/>
    <property type="match status" value="1"/>
</dbReference>
<organism evidence="5 6">
    <name type="scientific">Candidatus Nitrospira allomarina</name>
    <dbReference type="NCBI Taxonomy" id="3020900"/>
    <lineage>
        <taxon>Bacteria</taxon>
        <taxon>Pseudomonadati</taxon>
        <taxon>Nitrospirota</taxon>
        <taxon>Nitrospiria</taxon>
        <taxon>Nitrospirales</taxon>
        <taxon>Nitrospiraceae</taxon>
        <taxon>Nitrospira</taxon>
    </lineage>
</organism>
<feature type="repeat" description="TPR" evidence="3">
    <location>
        <begin position="151"/>
        <end position="184"/>
    </location>
</feature>
<dbReference type="Pfam" id="PF01464">
    <property type="entry name" value="SLT"/>
    <property type="match status" value="1"/>
</dbReference>